<accession>A0A6J7FRR0</accession>
<sequence>MTPTGLDVPAIVAAAGGRLHPVDRRADLVPALRAATAHHGLSVLHVRTDRVANRELHRTLGNAVAAALRSPGGDVLAPGDTAPSE</sequence>
<evidence type="ECO:0000313" key="1">
    <source>
        <dbReference type="EMBL" id="CAB4898196.1"/>
    </source>
</evidence>
<dbReference type="SUPFAM" id="SSF52518">
    <property type="entry name" value="Thiamin diphosphate-binding fold (THDP-binding)"/>
    <property type="match status" value="1"/>
</dbReference>
<protein>
    <submittedName>
        <fullName evidence="1">Unannotated protein</fullName>
    </submittedName>
</protein>
<organism evidence="1">
    <name type="scientific">freshwater metagenome</name>
    <dbReference type="NCBI Taxonomy" id="449393"/>
    <lineage>
        <taxon>unclassified sequences</taxon>
        <taxon>metagenomes</taxon>
        <taxon>ecological metagenomes</taxon>
    </lineage>
</organism>
<dbReference type="Gene3D" id="3.40.50.970">
    <property type="match status" value="1"/>
</dbReference>
<proteinExistence type="predicted"/>
<name>A0A6J7FRR0_9ZZZZ</name>
<dbReference type="InterPro" id="IPR029061">
    <property type="entry name" value="THDP-binding"/>
</dbReference>
<gene>
    <name evidence="1" type="ORF">UFOPK3564_00423</name>
</gene>
<reference evidence="1" key="1">
    <citation type="submission" date="2020-05" db="EMBL/GenBank/DDBJ databases">
        <authorList>
            <person name="Chiriac C."/>
            <person name="Salcher M."/>
            <person name="Ghai R."/>
            <person name="Kavagutti S V."/>
        </authorList>
    </citation>
    <scope>NUCLEOTIDE SEQUENCE</scope>
</reference>
<dbReference type="AlphaFoldDB" id="A0A6J7FRR0"/>
<dbReference type="EMBL" id="CAFBMK010000013">
    <property type="protein sequence ID" value="CAB4898196.1"/>
    <property type="molecule type" value="Genomic_DNA"/>
</dbReference>